<dbReference type="InterPro" id="IPR011990">
    <property type="entry name" value="TPR-like_helical_dom_sf"/>
</dbReference>
<dbReference type="Pfam" id="PF13431">
    <property type="entry name" value="TPR_17"/>
    <property type="match status" value="1"/>
</dbReference>
<dbReference type="Pfam" id="PF13414">
    <property type="entry name" value="TPR_11"/>
    <property type="match status" value="1"/>
</dbReference>
<comment type="caution">
    <text evidence="5">The sequence shown here is derived from an EMBL/GenBank/DDBJ whole genome shotgun (WGS) entry which is preliminary data.</text>
</comment>
<protein>
    <submittedName>
        <fullName evidence="5">Tetratricopeptide repeat protein 6</fullName>
    </submittedName>
</protein>
<dbReference type="Gene3D" id="1.25.40.10">
    <property type="entry name" value="Tetratricopeptide repeat domain"/>
    <property type="match status" value="8"/>
</dbReference>
<dbReference type="SUPFAM" id="SSF81901">
    <property type="entry name" value="HCP-like"/>
    <property type="match status" value="1"/>
</dbReference>
<feature type="compositionally biased region" description="Polar residues" evidence="4">
    <location>
        <begin position="53"/>
        <end position="62"/>
    </location>
</feature>
<feature type="region of interest" description="Disordered" evidence="4">
    <location>
        <begin position="24"/>
        <end position="71"/>
    </location>
</feature>
<feature type="repeat" description="TPR" evidence="3">
    <location>
        <begin position="1460"/>
        <end position="1493"/>
    </location>
</feature>
<proteinExistence type="predicted"/>
<dbReference type="Proteomes" id="UP000324632">
    <property type="component" value="Chromosome 15"/>
</dbReference>
<evidence type="ECO:0000256" key="3">
    <source>
        <dbReference type="PROSITE-ProRule" id="PRU00339"/>
    </source>
</evidence>
<keyword evidence="1" id="KW-0677">Repeat</keyword>
<dbReference type="PROSITE" id="PS50293">
    <property type="entry name" value="TPR_REGION"/>
    <property type="match status" value="1"/>
</dbReference>
<dbReference type="PROSITE" id="PS50005">
    <property type="entry name" value="TPR"/>
    <property type="match status" value="9"/>
</dbReference>
<feature type="repeat" description="TPR" evidence="3">
    <location>
        <begin position="1562"/>
        <end position="1595"/>
    </location>
</feature>
<feature type="compositionally biased region" description="Low complexity" evidence="4">
    <location>
        <begin position="108"/>
        <end position="126"/>
    </location>
</feature>
<feature type="repeat" description="TPR" evidence="3">
    <location>
        <begin position="1287"/>
        <end position="1320"/>
    </location>
</feature>
<gene>
    <name evidence="5" type="ORF">E1301_Tti003008</name>
</gene>
<evidence type="ECO:0000313" key="6">
    <source>
        <dbReference type="Proteomes" id="UP000324632"/>
    </source>
</evidence>
<feature type="repeat" description="TPR" evidence="3">
    <location>
        <begin position="1494"/>
        <end position="1527"/>
    </location>
</feature>
<sequence>MPLRKPKPGHEIVQKPVIASLVGTTKAVSMSQRPQPPIKPRSEKNLSAGGSYKPSTLTQQGEGRSKKAHHSLFCGPECSENFEDREQNGFGGGTTESFWEAGTRQALSNQSHTSSSGSSRTQSVKSTSELLMEARLIAGLKEPDESGQQRATEETLRDTLVKESRLTGDEIIGTLRREHVNLSKRLSSGRAQRVALDANDLVSRYLRRAFKAVISPSLSPIKGAVTQRVITRHLPHSTVLRVRLEPAHPRIPLPDLSATHLRTDNARFTTCAAGAQPLPPRKTLRRKRLLITTFFQARGSLKGRADDFGVTFQVFLAWLGRARVGAKCYKTIHHFCTTPVSQIVPVELRLASRFCHTQNLIAATPPLDQQMAAPGQLSHPDLKRLVCEGVAAESAVVWEHTDCISHIPKQPSNTLADWQRIAEFYVERPRIVMCGRAATLCASELRMFWNPAPPKFICAPCVLKEKLFPEYQITLPDQYEENMMDDVVGSVSRETVAKKKNVSSCQCTSLPELKTMDEASFPSFGFGATEQGRRPCSAPHLTPDPEPLLQLRSDFTSLSQELEHVRLQQQKSACAALAGESLSNTRQAELRDDRAGPSSSEGPCQGKKLSSVKMAYVRKTLNEPSRTLERSESLCQLPWKPKPSEGPSTPFNRLSVPLLLDFESFAVDRGGIPDTATPREWVRDLWEAWFDEIFPPLEKIQSTDSGGLKESKPPQELDRVDLCEVLEESLTKADLEREIAKLTQVMTERATRSAFDLCRRGALQIKLGYLNQALEDLNGAISLEPYLLDAYWHRHKVYLLRNDPSRALDDLDIIIMNNKMHSDAFMSRAEIFKQRGEATAAIISYTQAIKAKPDKADIYFRRAQVYEKTDEILLAMEDYAKVVLINDSSENLRSFLHRGLLYAQLQLWRQATADFEAVIKLDRSVAVAYVSLGLISMLKMNRNYEAIKRFSDAMKADPSCVRACVCRARAYYNVNNLSPAVKDLSRAIHVNPDAHDLHIMRGQYLYEMGRFDLAHLSIRYAAEMKTALGLSAVQQATVQSFLGNEAEAIACLQDAVDTRPLLPALILLGKTLMRERRFTEAVETLGKALEMLETNKAKRSSVQKAAEVFHLIGVCCMAQVPLLQESEDSLLLQALDAFNSAVSMKPDLAEAYHQRGLCRTCLRDTASGQDFNTALRINPKLYQVHLSRAALYGAEGRYAKAVLDCNEAIRIHPKSVKAYLYKGALQIYLKGYMKAVEDLSVAIQMDPACAFAYYNRGVCYQKLQDYELALRDYSIVLLLDGEPELDLKVLINRGVLYVELNDYSSALQDFTAAAHKRPDDAIIHHTLGVIHHRLGQLEKALDRFSKALRLDPLSQDAYVGRGNVLMDYGHSHGMKHAQRDFLTALHLNPLCLNARIGLAYNLQVFGFFLRAWNQFTVAMEVNLKCWPAYEGRAVVSVQMGNLLAALQDINTAIEYNPHSELLFINRGVIQQLMGDKVSAMKDYQKAISLNPTYALAHFNAATLFFYNGQFEQACVFYSRAFELDPSDESAILNRAITHGLLRKIPEALQDFSETLRLNPLSAHVYFNRANLYCSLRQHQSAEEDLTRALRLQPADALLYKLRADVRARLGWTEQALEDYRTAVELEDSEA</sequence>
<dbReference type="InterPro" id="IPR050498">
    <property type="entry name" value="Ycf3"/>
</dbReference>
<evidence type="ECO:0000256" key="1">
    <source>
        <dbReference type="ARBA" id="ARBA00022737"/>
    </source>
</evidence>
<feature type="compositionally biased region" description="Polar residues" evidence="4">
    <location>
        <begin position="24"/>
        <end position="33"/>
    </location>
</feature>
<organism evidence="5 6">
    <name type="scientific">Triplophysa tibetana</name>
    <dbReference type="NCBI Taxonomy" id="1572043"/>
    <lineage>
        <taxon>Eukaryota</taxon>
        <taxon>Metazoa</taxon>
        <taxon>Chordata</taxon>
        <taxon>Craniata</taxon>
        <taxon>Vertebrata</taxon>
        <taxon>Euteleostomi</taxon>
        <taxon>Actinopterygii</taxon>
        <taxon>Neopterygii</taxon>
        <taxon>Teleostei</taxon>
        <taxon>Ostariophysi</taxon>
        <taxon>Cypriniformes</taxon>
        <taxon>Nemacheilidae</taxon>
        <taxon>Triplophysa</taxon>
    </lineage>
</organism>
<name>A0A5A9NLI4_9TELE</name>
<feature type="region of interest" description="Disordered" evidence="4">
    <location>
        <begin position="584"/>
        <end position="606"/>
    </location>
</feature>
<accession>A0A5A9NLI4</accession>
<dbReference type="Pfam" id="PF13432">
    <property type="entry name" value="TPR_16"/>
    <property type="match status" value="3"/>
</dbReference>
<keyword evidence="2 3" id="KW-0802">TPR repeat</keyword>
<feature type="repeat" description="TPR" evidence="3">
    <location>
        <begin position="822"/>
        <end position="855"/>
    </location>
</feature>
<evidence type="ECO:0000256" key="4">
    <source>
        <dbReference type="SAM" id="MobiDB-lite"/>
    </source>
</evidence>
<feature type="repeat" description="TPR" evidence="3">
    <location>
        <begin position="1321"/>
        <end position="1354"/>
    </location>
</feature>
<dbReference type="InterPro" id="IPR019734">
    <property type="entry name" value="TPR_rpt"/>
</dbReference>
<feature type="repeat" description="TPR" evidence="3">
    <location>
        <begin position="1250"/>
        <end position="1283"/>
    </location>
</feature>
<dbReference type="PANTHER" id="PTHR44858:SF1">
    <property type="entry name" value="UDP-N-ACETYLGLUCOSAMINE--PEPTIDE N-ACETYLGLUCOSAMINYLTRANSFERASE SPINDLY-RELATED"/>
    <property type="match status" value="1"/>
</dbReference>
<feature type="repeat" description="TPR" evidence="3">
    <location>
        <begin position="1062"/>
        <end position="1095"/>
    </location>
</feature>
<dbReference type="Pfam" id="PF00515">
    <property type="entry name" value="TPR_1"/>
    <property type="match status" value="1"/>
</dbReference>
<evidence type="ECO:0000313" key="5">
    <source>
        <dbReference type="EMBL" id="KAA0710884.1"/>
    </source>
</evidence>
<keyword evidence="6" id="KW-1185">Reference proteome</keyword>
<dbReference type="SMART" id="SM00028">
    <property type="entry name" value="TPR"/>
    <property type="match status" value="19"/>
</dbReference>
<dbReference type="SUPFAM" id="SSF48452">
    <property type="entry name" value="TPR-like"/>
    <property type="match status" value="2"/>
</dbReference>
<reference evidence="5 6" key="1">
    <citation type="journal article" date="2019" name="Mol. Ecol. Resour.">
        <title>Chromosome-level genome assembly of Triplophysa tibetana, a fish adapted to the harsh high-altitude environment of the Tibetan Plateau.</title>
        <authorList>
            <person name="Yang X."/>
            <person name="Liu H."/>
            <person name="Ma Z."/>
            <person name="Zou Y."/>
            <person name="Zou M."/>
            <person name="Mao Y."/>
            <person name="Li X."/>
            <person name="Wang H."/>
            <person name="Chen T."/>
            <person name="Wang W."/>
            <person name="Yang R."/>
        </authorList>
    </citation>
    <scope>NUCLEOTIDE SEQUENCE [LARGE SCALE GENOMIC DNA]</scope>
    <source>
        <strain evidence="5">TTIB1903HZAU</strain>
        <tissue evidence="5">Muscle</tissue>
    </source>
</reference>
<feature type="region of interest" description="Disordered" evidence="4">
    <location>
        <begin position="104"/>
        <end position="126"/>
    </location>
</feature>
<feature type="repeat" description="TPR" evidence="3">
    <location>
        <begin position="961"/>
        <end position="994"/>
    </location>
</feature>
<evidence type="ECO:0000256" key="2">
    <source>
        <dbReference type="ARBA" id="ARBA00022803"/>
    </source>
</evidence>
<dbReference type="PANTHER" id="PTHR44858">
    <property type="entry name" value="TETRATRICOPEPTIDE REPEAT PROTEIN 6"/>
    <property type="match status" value="1"/>
</dbReference>
<dbReference type="EMBL" id="SOYY01000015">
    <property type="protein sequence ID" value="KAA0710884.1"/>
    <property type="molecule type" value="Genomic_DNA"/>
</dbReference>